<keyword evidence="7" id="KW-0812">Transmembrane</keyword>
<keyword evidence="8" id="KW-0732">Signal</keyword>
<keyword evidence="3 6" id="KW-0547">Nucleotide-binding</keyword>
<dbReference type="PROSITE" id="PS50011">
    <property type="entry name" value="PROTEIN_KINASE_DOM"/>
    <property type="match status" value="1"/>
</dbReference>
<dbReference type="Gene3D" id="2.130.10.30">
    <property type="entry name" value="Regulator of chromosome condensation 1/beta-lactamase-inhibitor protein II"/>
    <property type="match status" value="2"/>
</dbReference>
<dbReference type="EMBL" id="KZ451883">
    <property type="protein sequence ID" value="PKA67090.1"/>
    <property type="molecule type" value="Genomic_DNA"/>
</dbReference>
<gene>
    <name evidence="10" type="primary">CCR3</name>
    <name evidence="10" type="ORF">AXF42_Ash004582</name>
</gene>
<evidence type="ECO:0000256" key="8">
    <source>
        <dbReference type="SAM" id="SignalP"/>
    </source>
</evidence>
<dbReference type="PROSITE" id="PS00107">
    <property type="entry name" value="PROTEIN_KINASE_ATP"/>
    <property type="match status" value="1"/>
</dbReference>
<dbReference type="AlphaFoldDB" id="A0A2I0BH32"/>
<evidence type="ECO:0000313" key="11">
    <source>
        <dbReference type="Proteomes" id="UP000236161"/>
    </source>
</evidence>
<keyword evidence="1" id="KW-0723">Serine/threonine-protein kinase</keyword>
<keyword evidence="2" id="KW-0808">Transferase</keyword>
<dbReference type="InterPro" id="IPR000719">
    <property type="entry name" value="Prot_kinase_dom"/>
</dbReference>
<evidence type="ECO:0000313" key="10">
    <source>
        <dbReference type="EMBL" id="PKA67090.1"/>
    </source>
</evidence>
<dbReference type="PROSITE" id="PS00108">
    <property type="entry name" value="PROTEIN_KINASE_ST"/>
    <property type="match status" value="1"/>
</dbReference>
<protein>
    <submittedName>
        <fullName evidence="10">Serine/threonine-protein kinase-like protein CCR3</fullName>
    </submittedName>
</protein>
<dbReference type="Proteomes" id="UP000236161">
    <property type="component" value="Unassembled WGS sequence"/>
</dbReference>
<feature type="signal peptide" evidence="8">
    <location>
        <begin position="1"/>
        <end position="22"/>
    </location>
</feature>
<dbReference type="SMART" id="SM00220">
    <property type="entry name" value="S_TKc"/>
    <property type="match status" value="1"/>
</dbReference>
<dbReference type="InterPro" id="IPR017441">
    <property type="entry name" value="Protein_kinase_ATP_BS"/>
</dbReference>
<evidence type="ECO:0000256" key="2">
    <source>
        <dbReference type="ARBA" id="ARBA00022679"/>
    </source>
</evidence>
<dbReference type="InterPro" id="IPR011009">
    <property type="entry name" value="Kinase-like_dom_sf"/>
</dbReference>
<keyword evidence="7" id="KW-0472">Membrane</keyword>
<dbReference type="Pfam" id="PF13540">
    <property type="entry name" value="RCC1_2"/>
    <property type="match status" value="1"/>
</dbReference>
<evidence type="ECO:0000256" key="5">
    <source>
        <dbReference type="ARBA" id="ARBA00022840"/>
    </source>
</evidence>
<sequence>MRIQVAAAAAVFLAVLFSAAEGLGSAATIAIVAASGTVCGILAGDELRSIQCAPVARPALSVSPNFSFVSVSGGREFFCGLRYGGLSFFCWNAANSSSVSLPAKRVYKGSASMADLSVGEDQIFAFDQNKTGIRWWRGGSTFPLSVAGEFRSLTSGRGFSCAIGNNSRVLCWGRRRQEIQSAFANETMTNIVAGDSHVCGLSVSGFLICRGSNRSGQSNPPAGDPFQFSGIALGANHSCAIKQPNGTVICWGGEASGLGKSYFPANNTLFVSIVAGGELTCGLTAANFKVICWKASRTNPSLTVLPLPKILPGICVADESSCECGIFPDSESLCSGSGVICKSCGSPAASFRPSPPSIPPPPAPSSNSKTSKGWLAFAIVGSVGAFAGVCTILYCLWAGICRRKKVHNSVQPTFASAAGNGAAHQSSMIIASPFTSPPGSKSRIFRRQPSRVMRRQRSGPSSFGDRTEEFTFDDLAAATKNFSIEFKIGSGSFGTVYRGKLPNGLEVAIKRGESGVRAKKLQDKESAFESEVAFLSRLHHKHLVGFVGYCVEKEERLLVYEYMKNGALYGHLHADGGDDGKLNSWQMRIKVLLDAARGIEYLHSYAVPPIIHRDIKSSNILLDSNWVAKVSDFGLSLMSPEAESGEHLTVKAAGTVGYMDPEYYGLRHLTTKSDVYGFGVVILEVLTGRRAIFREEESGEPVSVVDYAAPVIASGNIGQVLDRRVAAPGPAEAEALELVAYTAVHCVSLEGKDRPAMTDIVINLESAVALCDASQHDSGSSASISLASMD</sequence>
<dbReference type="STRING" id="1088818.A0A2I0BH32"/>
<dbReference type="Pfam" id="PF07714">
    <property type="entry name" value="PK_Tyr_Ser-Thr"/>
    <property type="match status" value="1"/>
</dbReference>
<reference evidence="10 11" key="1">
    <citation type="journal article" date="2017" name="Nature">
        <title>The Apostasia genome and the evolution of orchids.</title>
        <authorList>
            <person name="Zhang G.Q."/>
            <person name="Liu K.W."/>
            <person name="Li Z."/>
            <person name="Lohaus R."/>
            <person name="Hsiao Y.Y."/>
            <person name="Niu S.C."/>
            <person name="Wang J.Y."/>
            <person name="Lin Y.C."/>
            <person name="Xu Q."/>
            <person name="Chen L.J."/>
            <person name="Yoshida K."/>
            <person name="Fujiwara S."/>
            <person name="Wang Z.W."/>
            <person name="Zhang Y.Q."/>
            <person name="Mitsuda N."/>
            <person name="Wang M."/>
            <person name="Liu G.H."/>
            <person name="Pecoraro L."/>
            <person name="Huang H.X."/>
            <person name="Xiao X.J."/>
            <person name="Lin M."/>
            <person name="Wu X.Y."/>
            <person name="Wu W.L."/>
            <person name="Chen Y.Y."/>
            <person name="Chang S.B."/>
            <person name="Sakamoto S."/>
            <person name="Ohme-Takagi M."/>
            <person name="Yagi M."/>
            <person name="Zeng S.J."/>
            <person name="Shen C.Y."/>
            <person name="Yeh C.M."/>
            <person name="Luo Y.B."/>
            <person name="Tsai W.C."/>
            <person name="Van de Peer Y."/>
            <person name="Liu Z.J."/>
        </authorList>
    </citation>
    <scope>NUCLEOTIDE SEQUENCE [LARGE SCALE GENOMIC DNA]</scope>
    <source>
        <strain evidence="11">cv. Shenzhen</strain>
        <tissue evidence="10">Stem</tissue>
    </source>
</reference>
<keyword evidence="7" id="KW-1133">Transmembrane helix</keyword>
<dbReference type="SUPFAM" id="SSF50985">
    <property type="entry name" value="RCC1/BLIP-II"/>
    <property type="match status" value="1"/>
</dbReference>
<evidence type="ECO:0000256" key="6">
    <source>
        <dbReference type="PROSITE-ProRule" id="PRU10141"/>
    </source>
</evidence>
<dbReference type="PANTHER" id="PTHR46146:SF3">
    <property type="entry name" value="SERINE_THREONINE-PROTEIN KINASE-LIKE PROTEIN CCR3-RELATED"/>
    <property type="match status" value="1"/>
</dbReference>
<dbReference type="SUPFAM" id="SSF56112">
    <property type="entry name" value="Protein kinase-like (PK-like)"/>
    <property type="match status" value="1"/>
</dbReference>
<feature type="domain" description="Protein kinase" evidence="9">
    <location>
        <begin position="482"/>
        <end position="768"/>
    </location>
</feature>
<name>A0A2I0BH32_9ASPA</name>
<accession>A0A2I0BH32</accession>
<organism evidence="10 11">
    <name type="scientific">Apostasia shenzhenica</name>
    <dbReference type="NCBI Taxonomy" id="1088818"/>
    <lineage>
        <taxon>Eukaryota</taxon>
        <taxon>Viridiplantae</taxon>
        <taxon>Streptophyta</taxon>
        <taxon>Embryophyta</taxon>
        <taxon>Tracheophyta</taxon>
        <taxon>Spermatophyta</taxon>
        <taxon>Magnoliopsida</taxon>
        <taxon>Liliopsida</taxon>
        <taxon>Asparagales</taxon>
        <taxon>Orchidaceae</taxon>
        <taxon>Apostasioideae</taxon>
        <taxon>Apostasia</taxon>
    </lineage>
</organism>
<dbReference type="CDD" id="cd14066">
    <property type="entry name" value="STKc_IRAK"/>
    <property type="match status" value="1"/>
</dbReference>
<evidence type="ECO:0000259" key="9">
    <source>
        <dbReference type="PROSITE" id="PS50011"/>
    </source>
</evidence>
<evidence type="ECO:0000256" key="7">
    <source>
        <dbReference type="SAM" id="Phobius"/>
    </source>
</evidence>
<dbReference type="GO" id="GO:0005524">
    <property type="term" value="F:ATP binding"/>
    <property type="evidence" value="ECO:0007669"/>
    <property type="project" value="UniProtKB-UniRule"/>
</dbReference>
<proteinExistence type="predicted"/>
<dbReference type="PANTHER" id="PTHR46146">
    <property type="entry name" value="SERINE/THREONINE-PROTEIN KINASE-LIKE PROTEIN CCR4"/>
    <property type="match status" value="1"/>
</dbReference>
<dbReference type="FunFam" id="3.30.200.20:FF:000466">
    <property type="entry name" value="Putative LRR receptor-like serine/threonine-protein kinase"/>
    <property type="match status" value="1"/>
</dbReference>
<evidence type="ECO:0000256" key="4">
    <source>
        <dbReference type="ARBA" id="ARBA00022777"/>
    </source>
</evidence>
<feature type="transmembrane region" description="Helical" evidence="7">
    <location>
        <begin position="374"/>
        <end position="397"/>
    </location>
</feature>
<feature type="chain" id="PRO_5014147161" evidence="8">
    <location>
        <begin position="23"/>
        <end position="790"/>
    </location>
</feature>
<dbReference type="Gene3D" id="3.30.200.20">
    <property type="entry name" value="Phosphorylase Kinase, domain 1"/>
    <property type="match status" value="1"/>
</dbReference>
<keyword evidence="4 10" id="KW-0418">Kinase</keyword>
<evidence type="ECO:0000256" key="1">
    <source>
        <dbReference type="ARBA" id="ARBA00022527"/>
    </source>
</evidence>
<evidence type="ECO:0000256" key="3">
    <source>
        <dbReference type="ARBA" id="ARBA00022741"/>
    </source>
</evidence>
<dbReference type="GO" id="GO:0004674">
    <property type="term" value="F:protein serine/threonine kinase activity"/>
    <property type="evidence" value="ECO:0007669"/>
    <property type="project" value="UniProtKB-KW"/>
</dbReference>
<dbReference type="InterPro" id="IPR009091">
    <property type="entry name" value="RCC1/BLIP-II"/>
</dbReference>
<dbReference type="OrthoDB" id="61110at2759"/>
<dbReference type="InterPro" id="IPR008271">
    <property type="entry name" value="Ser/Thr_kinase_AS"/>
</dbReference>
<keyword evidence="5 6" id="KW-0067">ATP-binding</keyword>
<dbReference type="Gene3D" id="1.10.510.10">
    <property type="entry name" value="Transferase(Phosphotransferase) domain 1"/>
    <property type="match status" value="1"/>
</dbReference>
<feature type="binding site" evidence="6">
    <location>
        <position position="520"/>
    </location>
    <ligand>
        <name>ATP</name>
        <dbReference type="ChEBI" id="CHEBI:30616"/>
    </ligand>
</feature>
<dbReference type="InterPro" id="IPR001245">
    <property type="entry name" value="Ser-Thr/Tyr_kinase_cat_dom"/>
</dbReference>
<keyword evidence="11" id="KW-1185">Reference proteome</keyword>